<accession>A0A7C9M2R9</accession>
<feature type="compositionally biased region" description="Basic residues" evidence="1">
    <location>
        <begin position="71"/>
        <end position="90"/>
    </location>
</feature>
<sequence>MKQPNDVKRPNSGGGSLAQFLRSREKFIHVSKTLEVVWAEQIGGDVRRFGCVEFLGVSPDPGKVRNIGRNAAKRAHRASKTSRKHWRKVA</sequence>
<dbReference type="RefSeq" id="WP_156640746.1">
    <property type="nucleotide sequence ID" value="NZ_WOXT01000001.1"/>
</dbReference>
<organism evidence="2 3">
    <name type="scientific">Noviluteimonas gilva</name>
    <dbReference type="NCBI Taxonomy" id="2682097"/>
    <lineage>
        <taxon>Bacteria</taxon>
        <taxon>Pseudomonadati</taxon>
        <taxon>Pseudomonadota</taxon>
        <taxon>Gammaproteobacteria</taxon>
        <taxon>Lysobacterales</taxon>
        <taxon>Lysobacteraceae</taxon>
        <taxon>Noviluteimonas</taxon>
    </lineage>
</organism>
<dbReference type="EMBL" id="WOXT01000001">
    <property type="protein sequence ID" value="MUV13562.1"/>
    <property type="molecule type" value="Genomic_DNA"/>
</dbReference>
<keyword evidence="3" id="KW-1185">Reference proteome</keyword>
<name>A0A7C9M2R9_9GAMM</name>
<gene>
    <name evidence="2" type="ORF">GN331_04990</name>
</gene>
<comment type="caution">
    <text evidence="2">The sequence shown here is derived from an EMBL/GenBank/DDBJ whole genome shotgun (WGS) entry which is preliminary data.</text>
</comment>
<protein>
    <submittedName>
        <fullName evidence="2">Uncharacterized protein</fullName>
    </submittedName>
</protein>
<dbReference type="Proteomes" id="UP000479692">
    <property type="component" value="Unassembled WGS sequence"/>
</dbReference>
<evidence type="ECO:0000313" key="2">
    <source>
        <dbReference type="EMBL" id="MUV13562.1"/>
    </source>
</evidence>
<evidence type="ECO:0000313" key="3">
    <source>
        <dbReference type="Proteomes" id="UP000479692"/>
    </source>
</evidence>
<evidence type="ECO:0000256" key="1">
    <source>
        <dbReference type="SAM" id="MobiDB-lite"/>
    </source>
</evidence>
<feature type="region of interest" description="Disordered" evidence="1">
    <location>
        <begin position="65"/>
        <end position="90"/>
    </location>
</feature>
<proteinExistence type="predicted"/>
<reference evidence="2 3" key="1">
    <citation type="submission" date="2019-12" db="EMBL/GenBank/DDBJ databases">
        <authorList>
            <person name="Xu J."/>
        </authorList>
    </citation>
    <scope>NUCLEOTIDE SEQUENCE [LARGE SCALE GENOMIC DNA]</scope>
    <source>
        <strain evidence="2 3">HX-5-24</strain>
    </source>
</reference>
<dbReference type="AlphaFoldDB" id="A0A7C9M2R9"/>